<feature type="domain" description="Rad26/CSB-like winged helix DNA-binding" evidence="10">
    <location>
        <begin position="139"/>
        <end position="189"/>
    </location>
</feature>
<evidence type="ECO:0000313" key="11">
    <source>
        <dbReference type="EMBL" id="VDK53125.1"/>
    </source>
</evidence>
<keyword evidence="8" id="KW-0234">DNA repair</keyword>
<evidence type="ECO:0000256" key="4">
    <source>
        <dbReference type="ARBA" id="ARBA00022763"/>
    </source>
</evidence>
<comment type="similarity">
    <text evidence="2">Belongs to the SNF2/RAD54 helicase family.</text>
</comment>
<dbReference type="EMBL" id="UYRV01005887">
    <property type="protein sequence ID" value="VDK53125.1"/>
    <property type="molecule type" value="Genomic_DNA"/>
</dbReference>
<evidence type="ECO:0000256" key="5">
    <source>
        <dbReference type="ARBA" id="ARBA00022806"/>
    </source>
</evidence>
<dbReference type="Proteomes" id="UP000271889">
    <property type="component" value="Unassembled WGS sequence"/>
</dbReference>
<evidence type="ECO:0000256" key="9">
    <source>
        <dbReference type="ARBA" id="ARBA00023242"/>
    </source>
</evidence>
<keyword evidence="5" id="KW-0378">Hydrolase</keyword>
<keyword evidence="6" id="KW-0067">ATP-binding</keyword>
<evidence type="ECO:0000256" key="1">
    <source>
        <dbReference type="ARBA" id="ARBA00004123"/>
    </source>
</evidence>
<accession>A0A3P6RH50</accession>
<evidence type="ECO:0000256" key="3">
    <source>
        <dbReference type="ARBA" id="ARBA00022741"/>
    </source>
</evidence>
<keyword evidence="3" id="KW-0547">Nucleotide-binding</keyword>
<keyword evidence="9" id="KW-0539">Nucleus</keyword>
<evidence type="ECO:0000313" key="12">
    <source>
        <dbReference type="Proteomes" id="UP000271889"/>
    </source>
</evidence>
<evidence type="ECO:0000256" key="8">
    <source>
        <dbReference type="ARBA" id="ARBA00023204"/>
    </source>
</evidence>
<gene>
    <name evidence="11" type="ORF">CGOC_LOCUS2585</name>
</gene>
<protein>
    <recommendedName>
        <fullName evidence="10">Rad26/CSB-like winged helix DNA-binding domain-containing protein</fullName>
    </recommendedName>
</protein>
<keyword evidence="7" id="KW-0238">DNA-binding</keyword>
<keyword evidence="12" id="KW-1185">Reference proteome</keyword>
<name>A0A3P6RH50_CYLGO</name>
<organism evidence="11 12">
    <name type="scientific">Cylicostephanus goldi</name>
    <name type="common">Nematode worm</name>
    <dbReference type="NCBI Taxonomy" id="71465"/>
    <lineage>
        <taxon>Eukaryota</taxon>
        <taxon>Metazoa</taxon>
        <taxon>Ecdysozoa</taxon>
        <taxon>Nematoda</taxon>
        <taxon>Chromadorea</taxon>
        <taxon>Rhabditida</taxon>
        <taxon>Rhabditina</taxon>
        <taxon>Rhabditomorpha</taxon>
        <taxon>Strongyloidea</taxon>
        <taxon>Strongylidae</taxon>
        <taxon>Cylicostephanus</taxon>
    </lineage>
</organism>
<feature type="non-terminal residue" evidence="11">
    <location>
        <position position="1"/>
    </location>
</feature>
<evidence type="ECO:0000256" key="6">
    <source>
        <dbReference type="ARBA" id="ARBA00022840"/>
    </source>
</evidence>
<dbReference type="AlphaFoldDB" id="A0A3P6RH50"/>
<reference evidence="11 12" key="1">
    <citation type="submission" date="2018-11" db="EMBL/GenBank/DDBJ databases">
        <authorList>
            <consortium name="Pathogen Informatics"/>
        </authorList>
    </citation>
    <scope>NUCLEOTIDE SEQUENCE [LARGE SCALE GENOMIC DNA]</scope>
</reference>
<evidence type="ECO:0000256" key="7">
    <source>
        <dbReference type="ARBA" id="ARBA00023125"/>
    </source>
</evidence>
<dbReference type="Pfam" id="PF25875">
    <property type="entry name" value="WHD_Rad26_CSB"/>
    <property type="match status" value="1"/>
</dbReference>
<dbReference type="OrthoDB" id="448448at2759"/>
<dbReference type="InterPro" id="IPR058951">
    <property type="entry name" value="WHD_Rad26_CSB-like"/>
</dbReference>
<sequence>KKEKKHKKHHGETSDGKGNDDFVLNCLLKSAGVRCAIKHDDLVEDKPSDYLIEKEAAAAANNAAKAIGKRSNRSFVREFRALFPLSSAASSSSTTATEHAPFSGKDIKDDLFAAIHARKRRANEGKASAVIVKDKYVAMAEKIRDFLVTCGGRAYTEMIFDKFKDEYKEEMPELRAILRKLCNFDHLKRECSSFEGWIPKGNGGSTETPLDLAAINRAEIGNSTSPMDFLKII</sequence>
<keyword evidence="4" id="KW-0227">DNA damage</keyword>
<comment type="subcellular location">
    <subcellularLocation>
        <location evidence="1">Nucleus</location>
    </subcellularLocation>
</comment>
<evidence type="ECO:0000256" key="2">
    <source>
        <dbReference type="ARBA" id="ARBA00007025"/>
    </source>
</evidence>
<proteinExistence type="inferred from homology"/>
<keyword evidence="5" id="KW-0347">Helicase</keyword>
<evidence type="ECO:0000259" key="10">
    <source>
        <dbReference type="Pfam" id="PF25875"/>
    </source>
</evidence>